<gene>
    <name evidence="1" type="ORF">ACY05_01650</name>
</gene>
<organism evidence="1 2">
    <name type="scientific">Sterolibacterium denitrificans</name>
    <dbReference type="NCBI Taxonomy" id="157592"/>
    <lineage>
        <taxon>Bacteria</taxon>
        <taxon>Pseudomonadati</taxon>
        <taxon>Pseudomonadota</taxon>
        <taxon>Betaproteobacteria</taxon>
        <taxon>Nitrosomonadales</taxon>
        <taxon>Sterolibacteriaceae</taxon>
        <taxon>Sterolibacterium</taxon>
    </lineage>
</organism>
<reference evidence="1 2" key="1">
    <citation type="journal article" date="2016" name="ISME J.">
        <title>Integrated multi-omics analyses reveal the biochemical mechanisms and phylogenetic relevance of anaerobic androgen biodegradation in the environment.</title>
        <authorList>
            <person name="Yang F.C."/>
            <person name="Chen Y.L."/>
            <person name="Tang S.L."/>
            <person name="Yu C.P."/>
            <person name="Wang P.H."/>
            <person name="Ismail W."/>
            <person name="Wang C.H."/>
            <person name="Ding J.Y."/>
            <person name="Yang C.Y."/>
            <person name="Yang C.Y."/>
            <person name="Chiang Y.R."/>
        </authorList>
    </citation>
    <scope>NUCLEOTIDE SEQUENCE [LARGE SCALE GENOMIC DNA]</scope>
    <source>
        <strain evidence="1 2">DSM 13999</strain>
    </source>
</reference>
<evidence type="ECO:0000313" key="1">
    <source>
        <dbReference type="EMBL" id="KYC29271.1"/>
    </source>
</evidence>
<dbReference type="Pfam" id="PF09955">
    <property type="entry name" value="DUF2189"/>
    <property type="match status" value="1"/>
</dbReference>
<proteinExistence type="predicted"/>
<protein>
    <submittedName>
        <fullName evidence="1">Uncharacterized protein</fullName>
    </submittedName>
</protein>
<accession>A0A656Z949</accession>
<keyword evidence="2" id="KW-1185">Reference proteome</keyword>
<dbReference type="Proteomes" id="UP000243416">
    <property type="component" value="Unassembled WGS sequence"/>
</dbReference>
<sequence>MPHDMSMNAYLQPRRFTPADIRSALFSGWQLTRQTWRASLIYGGFFTLIGALILGLLLAHGFGPFVIAAAGAFMLVGPVILAGFFGIARAHERGQPTGPASVWAGFTEASSAIWVISLVCALLFMIFITDAAILYSYMVGGTPVWLNEFETLHIGVGHFLLWGSVSGFAIAFMLYCVSAFSIPLLCERRCSMVSAIVASVRAVFGNFHAALAWALLLAVCGIGSILLLPLLPVTLPWLSHASRALYRHVFP</sequence>
<dbReference type="EMBL" id="LFZK01000001">
    <property type="protein sequence ID" value="KYC29271.1"/>
    <property type="molecule type" value="Genomic_DNA"/>
</dbReference>
<dbReference type="InterPro" id="IPR018692">
    <property type="entry name" value="DUF2189"/>
</dbReference>
<name>A0A656Z949_9PROT</name>
<dbReference type="AlphaFoldDB" id="A0A656Z949"/>
<evidence type="ECO:0000313" key="2">
    <source>
        <dbReference type="Proteomes" id="UP000243416"/>
    </source>
</evidence>
<comment type="caution">
    <text evidence="1">The sequence shown here is derived from an EMBL/GenBank/DDBJ whole genome shotgun (WGS) entry which is preliminary data.</text>
</comment>